<evidence type="ECO:0000256" key="1">
    <source>
        <dbReference type="SAM" id="MobiDB-lite"/>
    </source>
</evidence>
<feature type="region of interest" description="Disordered" evidence="1">
    <location>
        <begin position="177"/>
        <end position="221"/>
    </location>
</feature>
<organism evidence="2 3">
    <name type="scientific">Knufia fluminis</name>
    <dbReference type="NCBI Taxonomy" id="191047"/>
    <lineage>
        <taxon>Eukaryota</taxon>
        <taxon>Fungi</taxon>
        <taxon>Dikarya</taxon>
        <taxon>Ascomycota</taxon>
        <taxon>Pezizomycotina</taxon>
        <taxon>Eurotiomycetes</taxon>
        <taxon>Chaetothyriomycetidae</taxon>
        <taxon>Chaetothyriales</taxon>
        <taxon>Trichomeriaceae</taxon>
        <taxon>Knufia</taxon>
    </lineage>
</organism>
<dbReference type="AlphaFoldDB" id="A0AAN8EVQ6"/>
<accession>A0AAN8EVQ6</accession>
<dbReference type="EMBL" id="JAKLMC020000012">
    <property type="protein sequence ID" value="KAK5953263.1"/>
    <property type="molecule type" value="Genomic_DNA"/>
</dbReference>
<dbReference type="Proteomes" id="UP001316803">
    <property type="component" value="Unassembled WGS sequence"/>
</dbReference>
<feature type="region of interest" description="Disordered" evidence="1">
    <location>
        <begin position="126"/>
        <end position="157"/>
    </location>
</feature>
<gene>
    <name evidence="2" type="ORF">OHC33_005831</name>
</gene>
<evidence type="ECO:0000313" key="2">
    <source>
        <dbReference type="EMBL" id="KAK5953263.1"/>
    </source>
</evidence>
<sequence length="705" mass="79146">MPERVRKLQAIHIKLMKFNDHRWCRQEVTRTLTPAMRYFCVAFDAEEAKDWSELDLIHFEDRCRWERRFRMDSAAGLTTSSYIQQFPQLLANQYITKGEPERKERPRTIDAYRAAYNARHGALRATNKDPVAGDPTVEVKPSPIKQSKLPNTPKAGPKAIQIVAPTPEWEATQKAKKQVKHTTPAKKSFSNLNNTEPSHPVITRSSPENHLLPSPKTMGSGSTITRHLPAEPDDVAATVGVRLLRLSRDDSSAYLGVLEEAFATVTPVQERFLRIQEDHRKQLQAIDARGKRALVEELTTIWTSHCMNLDVEDTKSWDTLDVLQYESRCIWEQRMRLFRVKGEPIPQSWYTKYPRILAERFEKHLRPLSDSTVGSEIGDDADMQPVVPNCEQRQCAAAPFQLPTRKKKILAIVAPTTPSKVASLSAADQSSVVPGTATDNAATSTTAPYGLMVRSEGRAASTNADTQPTPQLRCQVIGTSYAPAAIVETPSLLYHVENAGSQTIASPYVSHPNQPPPYPNHSTTYDTISPYYQQSHLPALTTAPPLRYIPGSAGGMQGAFVPVHAYPVNYTNRPAAMNQQARKQYTETKMYDREATDGRFSPTTRVDQQARYAPPQGQLPGTCAAPTTRTAINPAHSPCSADKKHTQLQVRNPRWTIQETARDKIHEPLLYEKRQDKNGVWMVYLGKGNWICARSRAVWPDIEKM</sequence>
<comment type="caution">
    <text evidence="2">The sequence shown here is derived from an EMBL/GenBank/DDBJ whole genome shotgun (WGS) entry which is preliminary data.</text>
</comment>
<name>A0AAN8EVQ6_9EURO</name>
<reference evidence="2 3" key="1">
    <citation type="submission" date="2022-12" db="EMBL/GenBank/DDBJ databases">
        <title>Genomic features and morphological characterization of a novel Knufia sp. strain isolated from spacecraft assembly facility.</title>
        <authorList>
            <person name="Teixeira M."/>
            <person name="Chander A.M."/>
            <person name="Stajich J.E."/>
            <person name="Venkateswaran K."/>
        </authorList>
    </citation>
    <scope>NUCLEOTIDE SEQUENCE [LARGE SCALE GENOMIC DNA]</scope>
    <source>
        <strain evidence="2 3">FJI-L2-BK-P2</strain>
    </source>
</reference>
<proteinExistence type="predicted"/>
<protein>
    <submittedName>
        <fullName evidence="2">Uncharacterized protein</fullName>
    </submittedName>
</protein>
<feature type="compositionally biased region" description="Polar residues" evidence="1">
    <location>
        <begin position="188"/>
        <end position="208"/>
    </location>
</feature>
<keyword evidence="3" id="KW-1185">Reference proteome</keyword>
<evidence type="ECO:0000313" key="3">
    <source>
        <dbReference type="Proteomes" id="UP001316803"/>
    </source>
</evidence>